<organism evidence="2 3">
    <name type="scientific">Toxoplasma gondii p89</name>
    <dbReference type="NCBI Taxonomy" id="943119"/>
    <lineage>
        <taxon>Eukaryota</taxon>
        <taxon>Sar</taxon>
        <taxon>Alveolata</taxon>
        <taxon>Apicomplexa</taxon>
        <taxon>Conoidasida</taxon>
        <taxon>Coccidia</taxon>
        <taxon>Eucoccidiorida</taxon>
        <taxon>Eimeriorina</taxon>
        <taxon>Sarcocystidae</taxon>
        <taxon>Toxoplasma</taxon>
    </lineage>
</organism>
<name>A0A086L063_TOXGO</name>
<dbReference type="Proteomes" id="UP000028828">
    <property type="component" value="Unassembled WGS sequence"/>
</dbReference>
<gene>
    <name evidence="2" type="ORF">TGP89_418650</name>
</gene>
<protein>
    <submittedName>
        <fullName evidence="2">Uncharacterized protein</fullName>
    </submittedName>
</protein>
<feature type="region of interest" description="Disordered" evidence="1">
    <location>
        <begin position="109"/>
        <end position="129"/>
    </location>
</feature>
<proteinExistence type="predicted"/>
<reference evidence="2 3" key="1">
    <citation type="submission" date="2014-03" db="EMBL/GenBank/DDBJ databases">
        <authorList>
            <person name="Sibley D."/>
            <person name="Venepally P."/>
            <person name="Karamycheva S."/>
            <person name="Hadjithomas M."/>
            <person name="Khan A."/>
            <person name="Brunk B."/>
            <person name="Roos D."/>
            <person name="Caler E."/>
            <person name="Lorenzi H."/>
        </authorList>
    </citation>
    <scope>NUCLEOTIDE SEQUENCE [LARGE SCALE GENOMIC DNA]</scope>
    <source>
        <strain evidence="3">p89</strain>
    </source>
</reference>
<dbReference type="VEuPathDB" id="ToxoDB:TGP89_418650"/>
<sequence length="129" mass="14887">MRLCLCTCFGSSTSSNNFFRRVFQPPFSRKPSIPTTLSRCEKWKTFSSTNRSTSFGASPSFFAPRLLWLRRRAGPRPRSRGRLRLWTPAATNLFLDRRVRTGTRLLQARSATPRRLRRSNRPASPLRAV</sequence>
<dbReference type="AlphaFoldDB" id="A0A086L063"/>
<evidence type="ECO:0000256" key="1">
    <source>
        <dbReference type="SAM" id="MobiDB-lite"/>
    </source>
</evidence>
<accession>A0A086L063</accession>
<evidence type="ECO:0000313" key="2">
    <source>
        <dbReference type="EMBL" id="KFG50031.1"/>
    </source>
</evidence>
<comment type="caution">
    <text evidence="2">The sequence shown here is derived from an EMBL/GenBank/DDBJ whole genome shotgun (WGS) entry which is preliminary data.</text>
</comment>
<evidence type="ECO:0000313" key="3">
    <source>
        <dbReference type="Proteomes" id="UP000028828"/>
    </source>
</evidence>
<dbReference type="EMBL" id="AEYI02000370">
    <property type="protein sequence ID" value="KFG50031.1"/>
    <property type="molecule type" value="Genomic_DNA"/>
</dbReference>